<gene>
    <name evidence="3" type="ORF">HK105_206400</name>
</gene>
<dbReference type="Proteomes" id="UP001527925">
    <property type="component" value="Unassembled WGS sequence"/>
</dbReference>
<evidence type="ECO:0008006" key="5">
    <source>
        <dbReference type="Google" id="ProtNLM"/>
    </source>
</evidence>
<feature type="compositionally biased region" description="Low complexity" evidence="2">
    <location>
        <begin position="107"/>
        <end position="126"/>
    </location>
</feature>
<feature type="coiled-coil region" evidence="1">
    <location>
        <begin position="18"/>
        <end position="52"/>
    </location>
</feature>
<evidence type="ECO:0000256" key="2">
    <source>
        <dbReference type="SAM" id="MobiDB-lite"/>
    </source>
</evidence>
<organism evidence="3 4">
    <name type="scientific">Polyrhizophydium stewartii</name>
    <dbReference type="NCBI Taxonomy" id="2732419"/>
    <lineage>
        <taxon>Eukaryota</taxon>
        <taxon>Fungi</taxon>
        <taxon>Fungi incertae sedis</taxon>
        <taxon>Chytridiomycota</taxon>
        <taxon>Chytridiomycota incertae sedis</taxon>
        <taxon>Chytridiomycetes</taxon>
        <taxon>Rhizophydiales</taxon>
        <taxon>Rhizophydiales incertae sedis</taxon>
        <taxon>Polyrhizophydium</taxon>
    </lineage>
</organism>
<protein>
    <recommendedName>
        <fullName evidence="5">Ankyrin repeat protein</fullName>
    </recommendedName>
</protein>
<name>A0ABR4N3N5_9FUNG</name>
<dbReference type="InterPro" id="IPR036770">
    <property type="entry name" value="Ankyrin_rpt-contain_sf"/>
</dbReference>
<evidence type="ECO:0000256" key="1">
    <source>
        <dbReference type="SAM" id="Coils"/>
    </source>
</evidence>
<evidence type="ECO:0000313" key="3">
    <source>
        <dbReference type="EMBL" id="KAL2914142.1"/>
    </source>
</evidence>
<proteinExistence type="predicted"/>
<sequence>MEGPEPHHALAAALGLALAPLINRLDALQAHNAELQAQNSALRASVEQHAAATQRRIDGLAAALDVAQTQCTAAAHAAREAATAAAASAASAARVLREDAGSEGMADSVAAVASPSTATPESPAGPVTIRAPPAALLTVPSRASRRSGGGGGSMRSRWDVLPTEIHNKILAHAGILTQYINGRVRVLSWKQFLSLLSEVFSSDWRGDLSKLPMERFKAAPWFEPFCHVRTRSMYARIKALGHEFLNDGLDQAAICNGWTDLLDFTRRRELSLNAAKCGSISMLWQLMTEQPETAVLEVEHVCMAACYGHLELLKWLAARMPDGTWTTAVMDFAAANGHLDCVKWLSANRTDGCSVGAMNGAARHGSLVTVMWLHKSRAEGCTPEAMNLAAQYGHLAVVEFLHEHRTEGCTGKAMLKAAENGHADIVEFLFKNRAEGNIAEAAMAAARRGRPEVIKRIFRMEPAAVTYVVADEAAAYGRAGILDFVADHTSSGHLRLLPWFRDRMPGEFRAHAMSRIGVRSAESVIEWFRRSDLPSSPADVLRMVLREGNMDVIRWLMWHLPDTPWYEGDAACAQWMMRAM</sequence>
<keyword evidence="1" id="KW-0175">Coiled coil</keyword>
<evidence type="ECO:0000313" key="4">
    <source>
        <dbReference type="Proteomes" id="UP001527925"/>
    </source>
</evidence>
<dbReference type="Pfam" id="PF12796">
    <property type="entry name" value="Ank_2"/>
    <property type="match status" value="1"/>
</dbReference>
<dbReference type="Gene3D" id="1.25.40.20">
    <property type="entry name" value="Ankyrin repeat-containing domain"/>
    <property type="match status" value="1"/>
</dbReference>
<comment type="caution">
    <text evidence="3">The sequence shown here is derived from an EMBL/GenBank/DDBJ whole genome shotgun (WGS) entry which is preliminary data.</text>
</comment>
<dbReference type="PANTHER" id="PTHR46586">
    <property type="entry name" value="ANKYRIN REPEAT-CONTAINING PROTEIN"/>
    <property type="match status" value="1"/>
</dbReference>
<feature type="region of interest" description="Disordered" evidence="2">
    <location>
        <begin position="107"/>
        <end position="129"/>
    </location>
</feature>
<dbReference type="EMBL" id="JADGIZ020000037">
    <property type="protein sequence ID" value="KAL2914142.1"/>
    <property type="molecule type" value="Genomic_DNA"/>
</dbReference>
<accession>A0ABR4N3N5</accession>
<keyword evidence="4" id="KW-1185">Reference proteome</keyword>
<dbReference type="SUPFAM" id="SSF48403">
    <property type="entry name" value="Ankyrin repeat"/>
    <property type="match status" value="1"/>
</dbReference>
<dbReference type="Pfam" id="PF13637">
    <property type="entry name" value="Ank_4"/>
    <property type="match status" value="1"/>
</dbReference>
<dbReference type="PANTHER" id="PTHR46586:SF3">
    <property type="entry name" value="ANKYRIN REPEAT-CONTAINING PROTEIN"/>
    <property type="match status" value="1"/>
</dbReference>
<reference evidence="3 4" key="1">
    <citation type="submission" date="2023-09" db="EMBL/GenBank/DDBJ databases">
        <title>Pangenome analysis of Batrachochytrium dendrobatidis and related Chytrids.</title>
        <authorList>
            <person name="Yacoub M.N."/>
            <person name="Stajich J.E."/>
            <person name="James T.Y."/>
        </authorList>
    </citation>
    <scope>NUCLEOTIDE SEQUENCE [LARGE SCALE GENOMIC DNA]</scope>
    <source>
        <strain evidence="3 4">JEL0888</strain>
    </source>
</reference>
<dbReference type="InterPro" id="IPR052050">
    <property type="entry name" value="SecEffector_AnkRepeat"/>
</dbReference>
<dbReference type="InterPro" id="IPR002110">
    <property type="entry name" value="Ankyrin_rpt"/>
</dbReference>